<sequence>MIKRLLPHEAPMTEKERFADLVGIVTPLKTPPQAEDFGKQAKILQRRRIEAQRIRHATAPQEARHNLAAIPEARFHALCAGRLPVAREIDLHGFFVDEALRYLGDMLDERKNRRAECWVIVHGKGRNSPHYDRAPLKQAVLDLLLRHPAVNALATIIDSDGYSGAVSVEIKEAMRVRRH</sequence>
<dbReference type="AlphaFoldDB" id="C8N7S5"/>
<dbReference type="Gene3D" id="3.30.1370.110">
    <property type="match status" value="1"/>
</dbReference>
<evidence type="ECO:0000259" key="1">
    <source>
        <dbReference type="PROSITE" id="PS50828"/>
    </source>
</evidence>
<dbReference type="PANTHER" id="PTHR35562:SF2">
    <property type="entry name" value="DNA ENDONUCLEASE SMRA-RELATED"/>
    <property type="match status" value="1"/>
</dbReference>
<evidence type="ECO:0000313" key="3">
    <source>
        <dbReference type="Proteomes" id="UP000004870"/>
    </source>
</evidence>
<dbReference type="PROSITE" id="PS50828">
    <property type="entry name" value="SMR"/>
    <property type="match status" value="1"/>
</dbReference>
<dbReference type="PANTHER" id="PTHR35562">
    <property type="entry name" value="DNA ENDONUCLEASE SMRA-RELATED"/>
    <property type="match status" value="1"/>
</dbReference>
<dbReference type="SMART" id="SM00463">
    <property type="entry name" value="SMR"/>
    <property type="match status" value="1"/>
</dbReference>
<protein>
    <submittedName>
        <fullName evidence="2">Smr domain protein</fullName>
    </submittedName>
</protein>
<dbReference type="Pfam" id="PF01713">
    <property type="entry name" value="Smr"/>
    <property type="match status" value="1"/>
</dbReference>
<evidence type="ECO:0000313" key="2">
    <source>
        <dbReference type="EMBL" id="EEV89323.1"/>
    </source>
</evidence>
<dbReference type="SUPFAM" id="SSF160443">
    <property type="entry name" value="SMR domain-like"/>
    <property type="match status" value="1"/>
</dbReference>
<dbReference type="EMBL" id="ACKY01000024">
    <property type="protein sequence ID" value="EEV89323.1"/>
    <property type="molecule type" value="Genomic_DNA"/>
</dbReference>
<dbReference type="InterPro" id="IPR036063">
    <property type="entry name" value="Smr_dom_sf"/>
</dbReference>
<feature type="domain" description="Smr" evidence="1">
    <location>
        <begin position="89"/>
        <end position="171"/>
    </location>
</feature>
<dbReference type="STRING" id="2718.CHUV0807_0403"/>
<dbReference type="Proteomes" id="UP000004870">
    <property type="component" value="Unassembled WGS sequence"/>
</dbReference>
<comment type="caution">
    <text evidence="2">The sequence shown here is derived from an EMBL/GenBank/DDBJ whole genome shotgun (WGS) entry which is preliminary data.</text>
</comment>
<proteinExistence type="predicted"/>
<name>C8N7S5_CARH6</name>
<dbReference type="InterPro" id="IPR002625">
    <property type="entry name" value="Smr_dom"/>
</dbReference>
<reference evidence="2 3" key="1">
    <citation type="submission" date="2009-08" db="EMBL/GenBank/DDBJ databases">
        <authorList>
            <person name="Qin X."/>
            <person name="Bachman B."/>
            <person name="Battles P."/>
            <person name="Bell A."/>
            <person name="Bess C."/>
            <person name="Bickham C."/>
            <person name="Chaboub L."/>
            <person name="Chen D."/>
            <person name="Coyle M."/>
            <person name="Deiros D.R."/>
            <person name="Dinh H."/>
            <person name="Forbes L."/>
            <person name="Fowler G."/>
            <person name="Francisco L."/>
            <person name="Fu Q."/>
            <person name="Gubbala S."/>
            <person name="Hale W."/>
            <person name="Han Y."/>
            <person name="Hemphill L."/>
            <person name="Highlander S.K."/>
            <person name="Hirani K."/>
            <person name="Hogues M."/>
            <person name="Jackson L."/>
            <person name="Jakkamsetti A."/>
            <person name="Javaid M."/>
            <person name="Jiang H."/>
            <person name="Korchina V."/>
            <person name="Kovar C."/>
            <person name="Lara F."/>
            <person name="Lee S."/>
            <person name="Mata R."/>
            <person name="Mathew T."/>
            <person name="Moen C."/>
            <person name="Morales K."/>
            <person name="Munidasa M."/>
            <person name="Nazareth L."/>
            <person name="Ngo R."/>
            <person name="Nguyen L."/>
            <person name="Okwuonu G."/>
            <person name="Ongeri F."/>
            <person name="Patil S."/>
            <person name="Petrosino J."/>
            <person name="Pham C."/>
            <person name="Pham P."/>
            <person name="Pu L.-L."/>
            <person name="Puazo M."/>
            <person name="Raj R."/>
            <person name="Reid J."/>
            <person name="Rouhana J."/>
            <person name="Saada N."/>
            <person name="Shang Y."/>
            <person name="Simmons D."/>
            <person name="Thornton R."/>
            <person name="Warren J."/>
            <person name="Weissenberger G."/>
            <person name="Zhang J."/>
            <person name="Zhang L."/>
            <person name="Zhou C."/>
            <person name="Zhu D."/>
            <person name="Muzny D."/>
            <person name="Worley K."/>
            <person name="Gibbs R."/>
        </authorList>
    </citation>
    <scope>NUCLEOTIDE SEQUENCE [LARGE SCALE GENOMIC DNA]</scope>
    <source>
        <strain evidence="3">ATCC 15826 / DSM 8339 / NCTC 10426 / 6573</strain>
    </source>
</reference>
<gene>
    <name evidence="2" type="ORF">HMPREF0198_0552</name>
</gene>
<organism evidence="2 3">
    <name type="scientific">Cardiobacterium hominis (strain ATCC 15826 / DSM 8339 / NCTC 10426 / 6573)</name>
    <dbReference type="NCBI Taxonomy" id="638300"/>
    <lineage>
        <taxon>Bacteria</taxon>
        <taxon>Pseudomonadati</taxon>
        <taxon>Pseudomonadota</taxon>
        <taxon>Gammaproteobacteria</taxon>
        <taxon>Cardiobacteriales</taxon>
        <taxon>Cardiobacteriaceae</taxon>
        <taxon>Cardiobacterium</taxon>
    </lineage>
</organism>
<dbReference type="HOGENOM" id="CLU_1567875_0_0_6"/>
<accession>C8N7S5</accession>
<keyword evidence="3" id="KW-1185">Reference proteome</keyword>